<keyword evidence="3" id="KW-0812">Transmembrane</keyword>
<dbReference type="PANTHER" id="PTHR30469">
    <property type="entry name" value="MULTIDRUG RESISTANCE PROTEIN MDTA"/>
    <property type="match status" value="1"/>
</dbReference>
<dbReference type="PANTHER" id="PTHR30469:SF33">
    <property type="entry name" value="SLR1207 PROTEIN"/>
    <property type="match status" value="1"/>
</dbReference>
<dbReference type="Gene3D" id="2.40.30.170">
    <property type="match status" value="1"/>
</dbReference>
<dbReference type="AlphaFoldDB" id="G5JII7"/>
<protein>
    <submittedName>
        <fullName evidence="5">RND efflux transporter</fullName>
    </submittedName>
</protein>
<sequence length="378" mass="40908">MKKKTIIWTIIAIVIVVLLLAIAFIIKQVNHSGDKSSNGYDTYKVKEETPISIEGKASPQSVKTYNNNSQIGTFLSAAVEDGQKVKQGTQLISYNTNASKRTDLANKVDQAQQQVNKDYEEINKSPNNQQLQTKLTQDQSALNDAQQQLSQHDRQLNDSMYAAFDGTINIQNESNVGDGQPILQLISNQPEIKTTVSEFDIDKIKVGDKVNVAINSNGKKGEGKIIKINQLPTSFEDSANSGTSASSAANSASGEQGNEEQASAAQASNPTVNVPSGGKAGEPSKYTVVIGDLDIPVRPGLSLDAKIPLKTMKLPNNVLTKDNQVFVVDNNNKIHKREIKIDRNNGQIIVKKGLKAGDKVLKNPKGNLNDGEKVEVSS</sequence>
<dbReference type="GO" id="GO:1990281">
    <property type="term" value="C:efflux pump complex"/>
    <property type="evidence" value="ECO:0007669"/>
    <property type="project" value="TreeGrafter"/>
</dbReference>
<organism evidence="5 6">
    <name type="scientific">Staphylococcus simiae CCM 7213 = CCUG 51256</name>
    <dbReference type="NCBI Taxonomy" id="911238"/>
    <lineage>
        <taxon>Bacteria</taxon>
        <taxon>Bacillati</taxon>
        <taxon>Bacillota</taxon>
        <taxon>Bacilli</taxon>
        <taxon>Bacillales</taxon>
        <taxon>Staphylococcaceae</taxon>
        <taxon>Staphylococcus</taxon>
    </lineage>
</organism>
<dbReference type="Gene3D" id="2.40.420.20">
    <property type="match status" value="1"/>
</dbReference>
<name>G5JII7_9STAP</name>
<evidence type="ECO:0000256" key="3">
    <source>
        <dbReference type="SAM" id="Phobius"/>
    </source>
</evidence>
<feature type="coiled-coil region" evidence="1">
    <location>
        <begin position="101"/>
        <end position="155"/>
    </location>
</feature>
<keyword evidence="1" id="KW-0175">Coiled coil</keyword>
<feature type="compositionally biased region" description="Low complexity" evidence="2">
    <location>
        <begin position="238"/>
        <end position="254"/>
    </location>
</feature>
<reference evidence="5 6" key="1">
    <citation type="journal article" date="2012" name="BMC Genomics">
        <title>Comparative genomic analysis of the genus Staphylococcus including Staphylococcus aureus and its newly described sister species Staphylococcus simiae.</title>
        <authorList>
            <person name="Suzuki H."/>
            <person name="Lefebure T."/>
            <person name="Pavinski Bitar P."/>
            <person name="Stanhope M.J."/>
        </authorList>
    </citation>
    <scope>NUCLEOTIDE SEQUENCE [LARGE SCALE GENOMIC DNA]</scope>
    <source>
        <strain evidence="5 6">CCM 7213</strain>
    </source>
</reference>
<keyword evidence="6" id="KW-1185">Reference proteome</keyword>
<evidence type="ECO:0000259" key="4">
    <source>
        <dbReference type="Pfam" id="PF25967"/>
    </source>
</evidence>
<feature type="transmembrane region" description="Helical" evidence="3">
    <location>
        <begin position="6"/>
        <end position="26"/>
    </location>
</feature>
<feature type="region of interest" description="Disordered" evidence="2">
    <location>
        <begin position="236"/>
        <end position="281"/>
    </location>
</feature>
<dbReference type="GO" id="GO:0015562">
    <property type="term" value="F:efflux transmembrane transporter activity"/>
    <property type="evidence" value="ECO:0007669"/>
    <property type="project" value="TreeGrafter"/>
</dbReference>
<evidence type="ECO:0000313" key="6">
    <source>
        <dbReference type="Proteomes" id="UP000005413"/>
    </source>
</evidence>
<gene>
    <name evidence="5" type="ORF">SS7213T_06376</name>
</gene>
<comment type="caution">
    <text evidence="5">The sequence shown here is derived from an EMBL/GenBank/DDBJ whole genome shotgun (WGS) entry which is preliminary data.</text>
</comment>
<evidence type="ECO:0000313" key="5">
    <source>
        <dbReference type="EMBL" id="EHJ07986.1"/>
    </source>
</evidence>
<dbReference type="PATRIC" id="fig|911238.3.peg.1081"/>
<feature type="compositionally biased region" description="Polar residues" evidence="2">
    <location>
        <begin position="255"/>
        <end position="274"/>
    </location>
</feature>
<keyword evidence="3" id="KW-1133">Transmembrane helix</keyword>
<dbReference type="EMBL" id="AEUN01000406">
    <property type="protein sequence ID" value="EHJ07986.1"/>
    <property type="molecule type" value="Genomic_DNA"/>
</dbReference>
<evidence type="ECO:0000256" key="1">
    <source>
        <dbReference type="SAM" id="Coils"/>
    </source>
</evidence>
<dbReference type="OrthoDB" id="2411684at2"/>
<evidence type="ECO:0000256" key="2">
    <source>
        <dbReference type="SAM" id="MobiDB-lite"/>
    </source>
</evidence>
<dbReference type="Proteomes" id="UP000005413">
    <property type="component" value="Unassembled WGS sequence"/>
</dbReference>
<feature type="domain" description="Multidrug resistance protein MdtA-like C-terminal permuted SH3" evidence="4">
    <location>
        <begin position="322"/>
        <end position="360"/>
    </location>
</feature>
<keyword evidence="3" id="KW-0472">Membrane</keyword>
<dbReference type="InterPro" id="IPR058627">
    <property type="entry name" value="MdtA-like_C"/>
</dbReference>
<dbReference type="Pfam" id="PF25967">
    <property type="entry name" value="RND-MFP_C"/>
    <property type="match status" value="1"/>
</dbReference>
<accession>G5JII7</accession>
<proteinExistence type="predicted"/>
<dbReference type="RefSeq" id="WP_002463847.1">
    <property type="nucleotide sequence ID" value="NZ_AEUN01000406.1"/>
</dbReference>